<comment type="caution">
    <text evidence="1">The sequence shown here is derived from an EMBL/GenBank/DDBJ whole genome shotgun (WGS) entry which is preliminary data.</text>
</comment>
<name>A0ABQ2WBM7_9ACTN</name>
<gene>
    <name evidence="1" type="ORF">GCM10015535_68280</name>
</gene>
<dbReference type="Proteomes" id="UP000660675">
    <property type="component" value="Unassembled WGS sequence"/>
</dbReference>
<dbReference type="EMBL" id="BMTF01000048">
    <property type="protein sequence ID" value="GGV97251.1"/>
    <property type="molecule type" value="Genomic_DNA"/>
</dbReference>
<protein>
    <recommendedName>
        <fullName evidence="3">Transposase</fullName>
    </recommendedName>
</protein>
<evidence type="ECO:0000313" key="1">
    <source>
        <dbReference type="EMBL" id="GGV97251.1"/>
    </source>
</evidence>
<accession>A0ABQ2WBM7</accession>
<evidence type="ECO:0008006" key="3">
    <source>
        <dbReference type="Google" id="ProtNLM"/>
    </source>
</evidence>
<reference evidence="2" key="1">
    <citation type="journal article" date="2019" name="Int. J. Syst. Evol. Microbiol.">
        <title>The Global Catalogue of Microorganisms (GCM) 10K type strain sequencing project: providing services to taxonomists for standard genome sequencing and annotation.</title>
        <authorList>
            <consortium name="The Broad Institute Genomics Platform"/>
            <consortium name="The Broad Institute Genome Sequencing Center for Infectious Disease"/>
            <person name="Wu L."/>
            <person name="Ma J."/>
        </authorList>
    </citation>
    <scope>NUCLEOTIDE SEQUENCE [LARGE SCALE GENOMIC DNA]</scope>
    <source>
        <strain evidence="2">JCM 4376</strain>
    </source>
</reference>
<proteinExistence type="predicted"/>
<organism evidence="1 2">
    <name type="scientific">Streptomyces gelaticus</name>
    <dbReference type="NCBI Taxonomy" id="285446"/>
    <lineage>
        <taxon>Bacteria</taxon>
        <taxon>Bacillati</taxon>
        <taxon>Actinomycetota</taxon>
        <taxon>Actinomycetes</taxon>
        <taxon>Kitasatosporales</taxon>
        <taxon>Streptomycetaceae</taxon>
        <taxon>Streptomyces</taxon>
    </lineage>
</organism>
<sequence length="54" mass="6301">MRGVHKSVQALEEDIRAWIDSWNKDPKPFIWTKTADQILESLASYCRRITDSGH</sequence>
<evidence type="ECO:0000313" key="2">
    <source>
        <dbReference type="Proteomes" id="UP000660675"/>
    </source>
</evidence>
<keyword evidence="2" id="KW-1185">Reference proteome</keyword>